<protein>
    <submittedName>
        <fullName evidence="1">Uncharacterized protein</fullName>
    </submittedName>
</protein>
<evidence type="ECO:0000313" key="2">
    <source>
        <dbReference type="Proteomes" id="UP000297280"/>
    </source>
</evidence>
<name>A0A4Z1KRL2_9HELO</name>
<accession>A0A4Z1KRL2</accession>
<dbReference type="AlphaFoldDB" id="A0A4Z1KRL2"/>
<dbReference type="EMBL" id="PQXO01000475">
    <property type="protein sequence ID" value="TGO84689.1"/>
    <property type="molecule type" value="Genomic_DNA"/>
</dbReference>
<gene>
    <name evidence="1" type="ORF">BPOR_0476g00010</name>
</gene>
<comment type="caution">
    <text evidence="1">The sequence shown here is derived from an EMBL/GenBank/DDBJ whole genome shotgun (WGS) entry which is preliminary data.</text>
</comment>
<sequence length="110" mass="12603">MEMAPYANLSVGTISYPKLVGKPWIHKRISAAIESKKLRNDVPIFRLHSMIINEIPQIRLCKEESIKWDPEGVPNENSSGYEDLVADDDSDYKVLKQSFIFGVIFTYIEN</sequence>
<organism evidence="1 2">
    <name type="scientific">Botrytis porri</name>
    <dbReference type="NCBI Taxonomy" id="87229"/>
    <lineage>
        <taxon>Eukaryota</taxon>
        <taxon>Fungi</taxon>
        <taxon>Dikarya</taxon>
        <taxon>Ascomycota</taxon>
        <taxon>Pezizomycotina</taxon>
        <taxon>Leotiomycetes</taxon>
        <taxon>Helotiales</taxon>
        <taxon>Sclerotiniaceae</taxon>
        <taxon>Botrytis</taxon>
    </lineage>
</organism>
<dbReference type="Proteomes" id="UP000297280">
    <property type="component" value="Unassembled WGS sequence"/>
</dbReference>
<evidence type="ECO:0000313" key="1">
    <source>
        <dbReference type="EMBL" id="TGO84689.1"/>
    </source>
</evidence>
<reference evidence="1 2" key="1">
    <citation type="submission" date="2017-12" db="EMBL/GenBank/DDBJ databases">
        <title>Comparative genomics of Botrytis spp.</title>
        <authorList>
            <person name="Valero-Jimenez C.A."/>
            <person name="Tapia P."/>
            <person name="Veloso J."/>
            <person name="Silva-Moreno E."/>
            <person name="Staats M."/>
            <person name="Valdes J.H."/>
            <person name="Van Kan J.A.L."/>
        </authorList>
    </citation>
    <scope>NUCLEOTIDE SEQUENCE [LARGE SCALE GENOMIC DNA]</scope>
    <source>
        <strain evidence="1 2">MUCL3349</strain>
    </source>
</reference>
<proteinExistence type="predicted"/>
<keyword evidence="2" id="KW-1185">Reference proteome</keyword>